<evidence type="ECO:0000313" key="1">
    <source>
        <dbReference type="EMBL" id="KAJ3572381.1"/>
    </source>
</evidence>
<dbReference type="AlphaFoldDB" id="A0A9W8NEB9"/>
<dbReference type="InterPro" id="IPR025213">
    <property type="entry name" value="Sim4_Fta2"/>
</dbReference>
<dbReference type="Proteomes" id="UP001148614">
    <property type="component" value="Unassembled WGS sequence"/>
</dbReference>
<keyword evidence="2" id="KW-1185">Reference proteome</keyword>
<accession>A0A9W8NEB9</accession>
<comment type="caution">
    <text evidence="1">The sequence shown here is derived from an EMBL/GenBank/DDBJ whole genome shotgun (WGS) entry which is preliminary data.</text>
</comment>
<gene>
    <name evidence="1" type="ORF">NPX13_g5064</name>
</gene>
<protein>
    <submittedName>
        <fullName evidence="1">Uncharacterized protein</fullName>
    </submittedName>
</protein>
<dbReference type="VEuPathDB" id="FungiDB:F4678DRAFT_408400"/>
<proteinExistence type="predicted"/>
<reference evidence="1" key="1">
    <citation type="submission" date="2022-07" db="EMBL/GenBank/DDBJ databases">
        <title>Genome Sequence of Xylaria arbuscula.</title>
        <authorList>
            <person name="Buettner E."/>
        </authorList>
    </citation>
    <scope>NUCLEOTIDE SEQUENCE</scope>
    <source>
        <strain evidence="1">VT107</strain>
    </source>
</reference>
<dbReference type="EMBL" id="JANPWZ010000769">
    <property type="protein sequence ID" value="KAJ3572381.1"/>
    <property type="molecule type" value="Genomic_DNA"/>
</dbReference>
<sequence length="263" mass="30328">MGDMIPDIKGPKLSPFSGNLDNIDFIKSIGPHGSEKVSSGDIPHARVFLVRIDGVRYVMKVFNFFRLHEIQPFIPFGDHPLTNNLVRFHLDPFYAECRAFGLLVEKKKDDLLAVRCHGYAFLPLEIEQLIEKRFGDQFIIENWNRGPEDKGCGLRAIIKDYIPSKSTYGRRKLSVIKSKIEQLNHLGIFNMDIRKENIRGGRLFDFSIAITSPHICLSTQFQPIDHIVKNMELDEVMFMIVEESELERRETTRAAARAKLRRN</sequence>
<name>A0A9W8NEB9_9PEZI</name>
<evidence type="ECO:0000313" key="2">
    <source>
        <dbReference type="Proteomes" id="UP001148614"/>
    </source>
</evidence>
<dbReference type="Pfam" id="PF13095">
    <property type="entry name" value="FTA2"/>
    <property type="match status" value="1"/>
</dbReference>
<organism evidence="1 2">
    <name type="scientific">Xylaria arbuscula</name>
    <dbReference type="NCBI Taxonomy" id="114810"/>
    <lineage>
        <taxon>Eukaryota</taxon>
        <taxon>Fungi</taxon>
        <taxon>Dikarya</taxon>
        <taxon>Ascomycota</taxon>
        <taxon>Pezizomycotina</taxon>
        <taxon>Sordariomycetes</taxon>
        <taxon>Xylariomycetidae</taxon>
        <taxon>Xylariales</taxon>
        <taxon>Xylariaceae</taxon>
        <taxon>Xylaria</taxon>
    </lineage>
</organism>